<evidence type="ECO:0000313" key="5">
    <source>
        <dbReference type="Proteomes" id="UP000261380"/>
    </source>
</evidence>
<dbReference type="PROSITE" id="PS50835">
    <property type="entry name" value="IG_LIKE"/>
    <property type="match status" value="1"/>
</dbReference>
<dbReference type="PANTHER" id="PTHR14334">
    <property type="entry name" value="B-CELL ANTIGEN RECEPTOR COMPLEX-ASSOCIATED PROTEIN"/>
    <property type="match status" value="1"/>
</dbReference>
<sequence length="225" mass="24978">MPPTQFSCSLIWRVLSHALAVSQSADVSVLEGKTVNVTCCWTDTGDRVGLKWLKNQTLIENKTVMSQSEGSWREHENKCENLTLGNIKRTDSGTYICKVSVEIPVLIESEGAGTTIRVCLVLRDHPLCIYSHLCSLFLVGSSSRLASYLMLCSVHSFLLVATCEEPWFPLCSAALVVGLHFWISSVIKYSLFHLPGSPGVCLTTYTAPFMTQFVFCMGARKTEYH</sequence>
<dbReference type="InterPro" id="IPR013783">
    <property type="entry name" value="Ig-like_fold"/>
</dbReference>
<reference evidence="4" key="1">
    <citation type="submission" date="2025-08" db="UniProtKB">
        <authorList>
            <consortium name="Ensembl"/>
        </authorList>
    </citation>
    <scope>IDENTIFICATION</scope>
</reference>
<evidence type="ECO:0000259" key="3">
    <source>
        <dbReference type="PROSITE" id="PS50835"/>
    </source>
</evidence>
<dbReference type="GeneTree" id="ENSGT00940000177059"/>
<dbReference type="GO" id="GO:0050853">
    <property type="term" value="P:B cell receptor signaling pathway"/>
    <property type="evidence" value="ECO:0007669"/>
    <property type="project" value="TreeGrafter"/>
</dbReference>
<dbReference type="InterPro" id="IPR003599">
    <property type="entry name" value="Ig_sub"/>
</dbReference>
<reference evidence="4" key="2">
    <citation type="submission" date="2025-09" db="UniProtKB">
        <authorList>
            <consortium name="Ensembl"/>
        </authorList>
    </citation>
    <scope>IDENTIFICATION</scope>
</reference>
<feature type="domain" description="Ig-like" evidence="3">
    <location>
        <begin position="3"/>
        <end position="100"/>
    </location>
</feature>
<dbReference type="Ensembl" id="ENSXCOT00000000675.1">
    <property type="protein sequence ID" value="ENSXCOP00000000665.1"/>
    <property type="gene ID" value="ENSXCOG00000000580.1"/>
</dbReference>
<dbReference type="SUPFAM" id="SSF48726">
    <property type="entry name" value="Immunoglobulin"/>
    <property type="match status" value="1"/>
</dbReference>
<dbReference type="GO" id="GO:0030183">
    <property type="term" value="P:B cell differentiation"/>
    <property type="evidence" value="ECO:0007669"/>
    <property type="project" value="TreeGrafter"/>
</dbReference>
<dbReference type="Proteomes" id="UP000261380">
    <property type="component" value="Unplaced"/>
</dbReference>
<keyword evidence="5" id="KW-1185">Reference proteome</keyword>
<dbReference type="Pfam" id="PF07686">
    <property type="entry name" value="V-set"/>
    <property type="match status" value="1"/>
</dbReference>
<dbReference type="Gene3D" id="2.60.40.10">
    <property type="entry name" value="Immunoglobulins"/>
    <property type="match status" value="1"/>
</dbReference>
<dbReference type="InterPro" id="IPR007110">
    <property type="entry name" value="Ig-like_dom"/>
</dbReference>
<name>A0A3B5KRY4_9TELE</name>
<dbReference type="GO" id="GO:0009897">
    <property type="term" value="C:external side of plasma membrane"/>
    <property type="evidence" value="ECO:0007669"/>
    <property type="project" value="TreeGrafter"/>
</dbReference>
<keyword evidence="1" id="KW-0393">Immunoglobulin domain</keyword>
<dbReference type="InterPro" id="IPR036179">
    <property type="entry name" value="Ig-like_dom_sf"/>
</dbReference>
<proteinExistence type="predicted"/>
<dbReference type="SMART" id="SM00409">
    <property type="entry name" value="IG"/>
    <property type="match status" value="1"/>
</dbReference>
<accession>A0A3B5KRY4</accession>
<evidence type="ECO:0000256" key="2">
    <source>
        <dbReference type="SAM" id="SignalP"/>
    </source>
</evidence>
<protein>
    <recommendedName>
        <fullName evidence="3">Ig-like domain-containing protein</fullName>
    </recommendedName>
</protein>
<dbReference type="GO" id="GO:0019815">
    <property type="term" value="C:B cell receptor complex"/>
    <property type="evidence" value="ECO:0007669"/>
    <property type="project" value="TreeGrafter"/>
</dbReference>
<feature type="signal peptide" evidence="2">
    <location>
        <begin position="1"/>
        <end position="24"/>
    </location>
</feature>
<organism evidence="4 5">
    <name type="scientific">Xiphophorus couchianus</name>
    <name type="common">Monterrey platyfish</name>
    <dbReference type="NCBI Taxonomy" id="32473"/>
    <lineage>
        <taxon>Eukaryota</taxon>
        <taxon>Metazoa</taxon>
        <taxon>Chordata</taxon>
        <taxon>Craniata</taxon>
        <taxon>Vertebrata</taxon>
        <taxon>Euteleostomi</taxon>
        <taxon>Actinopterygii</taxon>
        <taxon>Neopterygii</taxon>
        <taxon>Teleostei</taxon>
        <taxon>Neoteleostei</taxon>
        <taxon>Acanthomorphata</taxon>
        <taxon>Ovalentaria</taxon>
        <taxon>Atherinomorphae</taxon>
        <taxon>Cyprinodontiformes</taxon>
        <taxon>Poeciliidae</taxon>
        <taxon>Poeciliinae</taxon>
        <taxon>Xiphophorus</taxon>
    </lineage>
</organism>
<evidence type="ECO:0000313" key="4">
    <source>
        <dbReference type="Ensembl" id="ENSXCOP00000000665.1"/>
    </source>
</evidence>
<feature type="chain" id="PRO_5017352257" description="Ig-like domain-containing protein" evidence="2">
    <location>
        <begin position="25"/>
        <end position="225"/>
    </location>
</feature>
<dbReference type="InterPro" id="IPR013106">
    <property type="entry name" value="Ig_V-set"/>
</dbReference>
<evidence type="ECO:0000256" key="1">
    <source>
        <dbReference type="ARBA" id="ARBA00023319"/>
    </source>
</evidence>
<dbReference type="AlphaFoldDB" id="A0A3B5KRY4"/>
<keyword evidence="2" id="KW-0732">Signal</keyword>